<reference evidence="7 8" key="1">
    <citation type="submission" date="2019-08" db="EMBL/GenBank/DDBJ databases">
        <title>Lewinella sp. strain SSH13 Genome sequencing and assembly.</title>
        <authorList>
            <person name="Kim I."/>
        </authorList>
    </citation>
    <scope>NUCLEOTIDE SEQUENCE [LARGE SCALE GENOMIC DNA]</scope>
    <source>
        <strain evidence="7 8">SSH13</strain>
    </source>
</reference>
<evidence type="ECO:0000313" key="7">
    <source>
        <dbReference type="EMBL" id="TXF90517.1"/>
    </source>
</evidence>
<keyword evidence="8" id="KW-1185">Reference proteome</keyword>
<evidence type="ECO:0000259" key="6">
    <source>
        <dbReference type="Pfam" id="PF00930"/>
    </source>
</evidence>
<evidence type="ECO:0000256" key="1">
    <source>
        <dbReference type="ARBA" id="ARBA00022670"/>
    </source>
</evidence>
<feature type="domain" description="Peptidase S9 prolyl oligopeptidase catalytic" evidence="5">
    <location>
        <begin position="530"/>
        <end position="726"/>
    </location>
</feature>
<evidence type="ECO:0000256" key="3">
    <source>
        <dbReference type="ARBA" id="ARBA00023180"/>
    </source>
</evidence>
<dbReference type="Gene3D" id="2.140.10.30">
    <property type="entry name" value="Dipeptidylpeptidase IV, N-terminal domain"/>
    <property type="match status" value="1"/>
</dbReference>
<keyword evidence="3" id="KW-0325">Glycoprotein</keyword>
<keyword evidence="1" id="KW-0645">Protease</keyword>
<dbReference type="PROSITE" id="PS00708">
    <property type="entry name" value="PRO_ENDOPEP_SER"/>
    <property type="match status" value="1"/>
</dbReference>
<dbReference type="GO" id="GO:0004252">
    <property type="term" value="F:serine-type endopeptidase activity"/>
    <property type="evidence" value="ECO:0007669"/>
    <property type="project" value="InterPro"/>
</dbReference>
<proteinExistence type="predicted"/>
<gene>
    <name evidence="7" type="ORF">FUA23_05300</name>
</gene>
<dbReference type="PANTHER" id="PTHR11731">
    <property type="entry name" value="PROTEASE FAMILY S9B,C DIPEPTIDYL-PEPTIDASE IV-RELATED"/>
    <property type="match status" value="1"/>
</dbReference>
<feature type="signal peptide" evidence="4">
    <location>
        <begin position="1"/>
        <end position="18"/>
    </location>
</feature>
<accession>A0A5C7FHD5</accession>
<feature type="chain" id="PRO_5022953284" evidence="4">
    <location>
        <begin position="19"/>
        <end position="743"/>
    </location>
</feature>
<evidence type="ECO:0000256" key="2">
    <source>
        <dbReference type="ARBA" id="ARBA00022801"/>
    </source>
</evidence>
<dbReference type="PANTHER" id="PTHR11731:SF193">
    <property type="entry name" value="DIPEPTIDYL PEPTIDASE 9"/>
    <property type="match status" value="1"/>
</dbReference>
<name>A0A5C7FHD5_9BACT</name>
<dbReference type="AlphaFoldDB" id="A0A5C7FHD5"/>
<dbReference type="InterPro" id="IPR001375">
    <property type="entry name" value="Peptidase_S9_cat"/>
</dbReference>
<protein>
    <submittedName>
        <fullName evidence="7">S9 family peptidase</fullName>
    </submittedName>
</protein>
<dbReference type="Gene3D" id="3.40.50.1820">
    <property type="entry name" value="alpha/beta hydrolase"/>
    <property type="match status" value="1"/>
</dbReference>
<dbReference type="Pfam" id="PF00326">
    <property type="entry name" value="Peptidase_S9"/>
    <property type="match status" value="1"/>
</dbReference>
<dbReference type="InterPro" id="IPR002469">
    <property type="entry name" value="Peptidase_S9B_N"/>
</dbReference>
<dbReference type="SUPFAM" id="SSF53474">
    <property type="entry name" value="alpha/beta-Hydrolases"/>
    <property type="match status" value="1"/>
</dbReference>
<dbReference type="GO" id="GO:0006508">
    <property type="term" value="P:proteolysis"/>
    <property type="evidence" value="ECO:0007669"/>
    <property type="project" value="UniProtKB-KW"/>
</dbReference>
<keyword evidence="4" id="KW-0732">Signal</keyword>
<feature type="domain" description="Dipeptidylpeptidase IV N-terminal" evidence="6">
    <location>
        <begin position="95"/>
        <end position="440"/>
    </location>
</feature>
<organism evidence="7 8">
    <name type="scientific">Neolewinella aurantiaca</name>
    <dbReference type="NCBI Taxonomy" id="2602767"/>
    <lineage>
        <taxon>Bacteria</taxon>
        <taxon>Pseudomonadati</taxon>
        <taxon>Bacteroidota</taxon>
        <taxon>Saprospiria</taxon>
        <taxon>Saprospirales</taxon>
        <taxon>Lewinellaceae</taxon>
        <taxon>Neolewinella</taxon>
    </lineage>
</organism>
<comment type="caution">
    <text evidence="7">The sequence shown here is derived from an EMBL/GenBank/DDBJ whole genome shotgun (WGS) entry which is preliminary data.</text>
</comment>
<dbReference type="InterPro" id="IPR029058">
    <property type="entry name" value="AB_hydrolase_fold"/>
</dbReference>
<keyword evidence="2" id="KW-0378">Hydrolase</keyword>
<dbReference type="Pfam" id="PF00930">
    <property type="entry name" value="DPPIV_N"/>
    <property type="match status" value="1"/>
</dbReference>
<evidence type="ECO:0000256" key="4">
    <source>
        <dbReference type="SAM" id="SignalP"/>
    </source>
</evidence>
<dbReference type="OrthoDB" id="9812921at2"/>
<dbReference type="InterPro" id="IPR050278">
    <property type="entry name" value="Serine_Prot_S9B/DPPIV"/>
</dbReference>
<dbReference type="InterPro" id="IPR002471">
    <property type="entry name" value="Pept_S9_AS"/>
</dbReference>
<dbReference type="Proteomes" id="UP000321907">
    <property type="component" value="Unassembled WGS sequence"/>
</dbReference>
<dbReference type="SUPFAM" id="SSF82171">
    <property type="entry name" value="DPP6 N-terminal domain-like"/>
    <property type="match status" value="1"/>
</dbReference>
<dbReference type="FunFam" id="3.40.50.1820:FF:000003">
    <property type="entry name" value="Dipeptidyl peptidase 4"/>
    <property type="match status" value="1"/>
</dbReference>
<dbReference type="RefSeq" id="WP_147929689.1">
    <property type="nucleotide sequence ID" value="NZ_VOXD01000006.1"/>
</dbReference>
<sequence>MRQTALLLLLFVTSLTFAQTKAITIEDVWQNYTFIPDRVSGFNFLQDGRSFTRLEQNMVVQYDLKTGNRTGVLANGSDLPTDTGFDGNINSYEFSKDESKLMLSNQSEQLFRRSSQSYFFVYDLETKTLTPVYPDKKHRLATLDPTGKRVAFVVDNNVWIKELSSGEMTQVTTDGETNKIINGASDWVYEEEFSFARAIHWSPDGSYLAYLKFDESKVKEFTYTDFHNDMYPEYNTFKYPKVGEENSTVSLHAFNVASGQTKDLLTVNTSPEDEWHYLPRVQWTTEGDRLTAQRMNRHQSKLELLLFDLGTGKQSTLLKENNKYYVDVHDNLTFLDNGKEFIWTSEQSGFNHVYLYEMKKGMSTQITSGDWDVTDFYGLHDGKIYFQAAKEGPTGRQIFVKSLKGRDLPRPLAAERGVNSAQFSDTYDYFVLTNSTINSPESVTVMDGSGQPVRQIIDNMDLKNKLKTYGYQPVEFFDFKTEEGTTLNGYMIKPANMQDGREHPLLMHVYGGPGSQQVMDNWRGQNMAWFQMLAQRGFVIAVVDNRGTGARGEEMKKQTYLTLGKQETEDQISAAKYLGGMDFIDEEKIGIFGWSYGGFMALHCILQGSDVFAAAISVAPVTNWKWYDSIYTERYMRTYAENKDGYDKNSPIHYADKLKGDLLLVHGMGDDNVHFQHTAEMANALIMNNKQFDTYFYPNRNHGIYGGPTRLHLYTKMTNFLLESIGPDAKKATQEVRLVPAEN</sequence>
<dbReference type="EMBL" id="VOXD01000006">
    <property type="protein sequence ID" value="TXF90517.1"/>
    <property type="molecule type" value="Genomic_DNA"/>
</dbReference>
<evidence type="ECO:0000259" key="5">
    <source>
        <dbReference type="Pfam" id="PF00326"/>
    </source>
</evidence>
<evidence type="ECO:0000313" key="8">
    <source>
        <dbReference type="Proteomes" id="UP000321907"/>
    </source>
</evidence>
<dbReference type="GO" id="GO:0008239">
    <property type="term" value="F:dipeptidyl-peptidase activity"/>
    <property type="evidence" value="ECO:0007669"/>
    <property type="project" value="TreeGrafter"/>
</dbReference>